<name>A0A0C9YDX0_9AGAR</name>
<gene>
    <name evidence="7" type="ORF">K443DRAFT_672146</name>
</gene>
<keyword evidence="4 6" id="KW-0472">Membrane</keyword>
<reference evidence="7 8" key="1">
    <citation type="submission" date="2014-04" db="EMBL/GenBank/DDBJ databases">
        <authorList>
            <consortium name="DOE Joint Genome Institute"/>
            <person name="Kuo A."/>
            <person name="Kohler A."/>
            <person name="Nagy L.G."/>
            <person name="Floudas D."/>
            <person name="Copeland A."/>
            <person name="Barry K.W."/>
            <person name="Cichocki N."/>
            <person name="Veneault-Fourrey C."/>
            <person name="LaButti K."/>
            <person name="Lindquist E.A."/>
            <person name="Lipzen A."/>
            <person name="Lundell T."/>
            <person name="Morin E."/>
            <person name="Murat C."/>
            <person name="Sun H."/>
            <person name="Tunlid A."/>
            <person name="Henrissat B."/>
            <person name="Grigoriev I.V."/>
            <person name="Hibbett D.S."/>
            <person name="Martin F."/>
            <person name="Nordberg H.P."/>
            <person name="Cantor M.N."/>
            <person name="Hua S.X."/>
        </authorList>
    </citation>
    <scope>NUCLEOTIDE SEQUENCE [LARGE SCALE GENOMIC DNA]</scope>
    <source>
        <strain evidence="7 8">LaAM-08-1</strain>
    </source>
</reference>
<sequence>MALRRLAQQNNAASASPKTPDIPLLNSQPLTPRNRLAHAAYRSPASTPSISSSVPFDWEAARSRAPPPYATPLQKKSRNPGVGTPAAARRAVVRKKSLLERIMNLPSAIAFEIALFPHNLPLPAPQTSARLSAGVLHLFHLLVRISQIRRIPDSDLGWEDMYREGEGHPWFDWTVPVILLCIFGSAMNAVYLFTRTKIYHLRLRSDLVSSPHATFVAGQVSRESEVQLSFGRRLVLLSWNTFLSSWRFLLGMKPHSSSVPPQGKTKPVQQLEVWIPGELQLELFTFYSPLHPLLWIATGSSNWMLMLLIMGLVSGLLNFLIRSYQQLLKDREIIASEVMSEYNQIFVNPRVNPIRHDVAVMTHQSEIVNVWED</sequence>
<dbReference type="OrthoDB" id="3363151at2759"/>
<dbReference type="EMBL" id="KN838541">
    <property type="protein sequence ID" value="KIK08622.1"/>
    <property type="molecule type" value="Genomic_DNA"/>
</dbReference>
<proteinExistence type="predicted"/>
<feature type="region of interest" description="Disordered" evidence="5">
    <location>
        <begin position="1"/>
        <end position="29"/>
    </location>
</feature>
<evidence type="ECO:0008006" key="9">
    <source>
        <dbReference type="Google" id="ProtNLM"/>
    </source>
</evidence>
<reference evidence="8" key="2">
    <citation type="submission" date="2015-01" db="EMBL/GenBank/DDBJ databases">
        <title>Evolutionary Origins and Diversification of the Mycorrhizal Mutualists.</title>
        <authorList>
            <consortium name="DOE Joint Genome Institute"/>
            <consortium name="Mycorrhizal Genomics Consortium"/>
            <person name="Kohler A."/>
            <person name="Kuo A."/>
            <person name="Nagy L.G."/>
            <person name="Floudas D."/>
            <person name="Copeland A."/>
            <person name="Barry K.W."/>
            <person name="Cichocki N."/>
            <person name="Veneault-Fourrey C."/>
            <person name="LaButti K."/>
            <person name="Lindquist E.A."/>
            <person name="Lipzen A."/>
            <person name="Lundell T."/>
            <person name="Morin E."/>
            <person name="Murat C."/>
            <person name="Riley R."/>
            <person name="Ohm R."/>
            <person name="Sun H."/>
            <person name="Tunlid A."/>
            <person name="Henrissat B."/>
            <person name="Grigoriev I.V."/>
            <person name="Hibbett D.S."/>
            <person name="Martin F."/>
        </authorList>
    </citation>
    <scope>NUCLEOTIDE SEQUENCE [LARGE SCALE GENOMIC DNA]</scope>
    <source>
        <strain evidence="8">LaAM-08-1</strain>
    </source>
</reference>
<dbReference type="GO" id="GO:0043007">
    <property type="term" value="P:maintenance of rDNA"/>
    <property type="evidence" value="ECO:0007669"/>
    <property type="project" value="TreeGrafter"/>
</dbReference>
<dbReference type="STRING" id="1095629.A0A0C9YDX0"/>
<feature type="transmembrane region" description="Helical" evidence="6">
    <location>
        <begin position="234"/>
        <end position="252"/>
    </location>
</feature>
<evidence type="ECO:0000256" key="3">
    <source>
        <dbReference type="ARBA" id="ARBA00022989"/>
    </source>
</evidence>
<keyword evidence="3 6" id="KW-1133">Transmembrane helix</keyword>
<dbReference type="HOGENOM" id="CLU_062849_0_0_1"/>
<keyword evidence="8" id="KW-1185">Reference proteome</keyword>
<evidence type="ECO:0000256" key="5">
    <source>
        <dbReference type="SAM" id="MobiDB-lite"/>
    </source>
</evidence>
<dbReference type="PANTHER" id="PTHR28293:SF1">
    <property type="entry name" value="NUCLEAR RIM PROTEIN 1"/>
    <property type="match status" value="1"/>
</dbReference>
<feature type="transmembrane region" description="Helical" evidence="6">
    <location>
        <begin position="303"/>
        <end position="321"/>
    </location>
</feature>
<dbReference type="PANTHER" id="PTHR28293">
    <property type="entry name" value="NUCLEAR RIM PROTEIN 1"/>
    <property type="match status" value="1"/>
</dbReference>
<dbReference type="Proteomes" id="UP000054477">
    <property type="component" value="Unassembled WGS sequence"/>
</dbReference>
<evidence type="ECO:0000256" key="6">
    <source>
        <dbReference type="SAM" id="Phobius"/>
    </source>
</evidence>
<protein>
    <recommendedName>
        <fullName evidence="9">Nuclear rim protein 1</fullName>
    </recommendedName>
</protein>
<comment type="subcellular location">
    <subcellularLocation>
        <location evidence="1">Endomembrane system</location>
        <topology evidence="1">Multi-pass membrane protein</topology>
    </subcellularLocation>
</comment>
<dbReference type="GO" id="GO:0012505">
    <property type="term" value="C:endomembrane system"/>
    <property type="evidence" value="ECO:0007669"/>
    <property type="project" value="UniProtKB-SubCell"/>
</dbReference>
<accession>A0A0C9YDX0</accession>
<evidence type="ECO:0000256" key="2">
    <source>
        <dbReference type="ARBA" id="ARBA00022692"/>
    </source>
</evidence>
<evidence type="ECO:0000313" key="7">
    <source>
        <dbReference type="EMBL" id="KIK08622.1"/>
    </source>
</evidence>
<dbReference type="AlphaFoldDB" id="A0A0C9YDX0"/>
<evidence type="ECO:0000313" key="8">
    <source>
        <dbReference type="Proteomes" id="UP000054477"/>
    </source>
</evidence>
<feature type="transmembrane region" description="Helical" evidence="6">
    <location>
        <begin position="173"/>
        <end position="194"/>
    </location>
</feature>
<dbReference type="Pfam" id="PF10332">
    <property type="entry name" value="DUF2418"/>
    <property type="match status" value="1"/>
</dbReference>
<feature type="compositionally biased region" description="Polar residues" evidence="5">
    <location>
        <begin position="7"/>
        <end position="17"/>
    </location>
</feature>
<evidence type="ECO:0000256" key="1">
    <source>
        <dbReference type="ARBA" id="ARBA00004127"/>
    </source>
</evidence>
<dbReference type="InterPro" id="IPR018819">
    <property type="entry name" value="Nur1/Mug154"/>
</dbReference>
<dbReference type="GO" id="GO:0007096">
    <property type="term" value="P:regulation of exit from mitosis"/>
    <property type="evidence" value="ECO:0007669"/>
    <property type="project" value="TreeGrafter"/>
</dbReference>
<keyword evidence="2 6" id="KW-0812">Transmembrane</keyword>
<feature type="region of interest" description="Disordered" evidence="5">
    <location>
        <begin position="65"/>
        <end position="88"/>
    </location>
</feature>
<evidence type="ECO:0000256" key="4">
    <source>
        <dbReference type="ARBA" id="ARBA00023136"/>
    </source>
</evidence>
<organism evidence="7 8">
    <name type="scientific">Laccaria amethystina LaAM-08-1</name>
    <dbReference type="NCBI Taxonomy" id="1095629"/>
    <lineage>
        <taxon>Eukaryota</taxon>
        <taxon>Fungi</taxon>
        <taxon>Dikarya</taxon>
        <taxon>Basidiomycota</taxon>
        <taxon>Agaricomycotina</taxon>
        <taxon>Agaricomycetes</taxon>
        <taxon>Agaricomycetidae</taxon>
        <taxon>Agaricales</taxon>
        <taxon>Agaricineae</taxon>
        <taxon>Hydnangiaceae</taxon>
        <taxon>Laccaria</taxon>
    </lineage>
</organism>